<feature type="region of interest" description="Disordered" evidence="1">
    <location>
        <begin position="112"/>
        <end position="131"/>
    </location>
</feature>
<sequence>MPSHLRLQSHIEPVAARVTYQTSPIFPPAVKQKMSLQQTYNVASIARSKLDREANRKDHDLRLLVGHADLLEALMLDLPVAEGQQDASFTQSVEEIPKTERPNYMHLEETIPKQEEEECDDESDAGSAYDEDADVIYKIPARTLASPVFEAKSSVVELDESSDKDEENDEQHALMRVPSWRRSPPELMDDGSDSESDNESMPSSPERQSFELYEKQLQAMTNILRQHMVMANEYEHRASDAPHPTAIVFSSNASSLLMVKSNIGR</sequence>
<keyword evidence="3" id="KW-1185">Reference proteome</keyword>
<dbReference type="PANTHER" id="PTHR36826:SF1">
    <property type="entry name" value="PROTEIN ECM13"/>
    <property type="match status" value="1"/>
</dbReference>
<feature type="compositionally biased region" description="Acidic residues" evidence="1">
    <location>
        <begin position="157"/>
        <end position="169"/>
    </location>
</feature>
<comment type="caution">
    <text evidence="2">The sequence shown here is derived from an EMBL/GenBank/DDBJ whole genome shotgun (WGS) entry which is preliminary data.</text>
</comment>
<dbReference type="InterPro" id="IPR037738">
    <property type="entry name" value="Ecm13-like"/>
</dbReference>
<evidence type="ECO:0000313" key="3">
    <source>
        <dbReference type="Proteomes" id="UP001274830"/>
    </source>
</evidence>
<gene>
    <name evidence="2" type="ORF">LTR78_011001</name>
</gene>
<dbReference type="Proteomes" id="UP001274830">
    <property type="component" value="Unassembled WGS sequence"/>
</dbReference>
<name>A0AAE0TM51_9PEZI</name>
<protein>
    <submittedName>
        <fullName evidence="2">Uncharacterized protein</fullName>
    </submittedName>
</protein>
<organism evidence="2 3">
    <name type="scientific">Recurvomyces mirabilis</name>
    <dbReference type="NCBI Taxonomy" id="574656"/>
    <lineage>
        <taxon>Eukaryota</taxon>
        <taxon>Fungi</taxon>
        <taxon>Dikarya</taxon>
        <taxon>Ascomycota</taxon>
        <taxon>Pezizomycotina</taxon>
        <taxon>Dothideomycetes</taxon>
        <taxon>Dothideomycetidae</taxon>
        <taxon>Mycosphaerellales</taxon>
        <taxon>Teratosphaeriaceae</taxon>
        <taxon>Recurvomyces</taxon>
    </lineage>
</organism>
<feature type="compositionally biased region" description="Acidic residues" evidence="1">
    <location>
        <begin position="187"/>
        <end position="198"/>
    </location>
</feature>
<reference evidence="2" key="1">
    <citation type="submission" date="2023-07" db="EMBL/GenBank/DDBJ databases">
        <title>Black Yeasts Isolated from many extreme environments.</title>
        <authorList>
            <person name="Coleine C."/>
            <person name="Stajich J.E."/>
            <person name="Selbmann L."/>
        </authorList>
    </citation>
    <scope>NUCLEOTIDE SEQUENCE</scope>
    <source>
        <strain evidence="2">CCFEE 5485</strain>
    </source>
</reference>
<evidence type="ECO:0000313" key="2">
    <source>
        <dbReference type="EMBL" id="KAK3669125.1"/>
    </source>
</evidence>
<feature type="region of interest" description="Disordered" evidence="1">
    <location>
        <begin position="156"/>
        <end position="208"/>
    </location>
</feature>
<accession>A0AAE0TM51</accession>
<dbReference type="PANTHER" id="PTHR36826">
    <property type="entry name" value="PROTEIN ECM13"/>
    <property type="match status" value="1"/>
</dbReference>
<feature type="compositionally biased region" description="Acidic residues" evidence="1">
    <location>
        <begin position="115"/>
        <end position="131"/>
    </location>
</feature>
<dbReference type="AlphaFoldDB" id="A0AAE0TM51"/>
<proteinExistence type="predicted"/>
<dbReference type="EMBL" id="JAUTXT010000127">
    <property type="protein sequence ID" value="KAK3669125.1"/>
    <property type="molecule type" value="Genomic_DNA"/>
</dbReference>
<evidence type="ECO:0000256" key="1">
    <source>
        <dbReference type="SAM" id="MobiDB-lite"/>
    </source>
</evidence>